<feature type="transmembrane region" description="Helical" evidence="1">
    <location>
        <begin position="168"/>
        <end position="185"/>
    </location>
</feature>
<feature type="transmembrane region" description="Helical" evidence="1">
    <location>
        <begin position="113"/>
        <end position="132"/>
    </location>
</feature>
<dbReference type="RefSeq" id="WP_264796645.1">
    <property type="nucleotide sequence ID" value="NZ_BRVS01000018.1"/>
</dbReference>
<protein>
    <recommendedName>
        <fullName evidence="2">Acyltransferase 3 domain-containing protein</fullName>
    </recommendedName>
</protein>
<feature type="transmembrane region" description="Helical" evidence="1">
    <location>
        <begin position="197"/>
        <end position="217"/>
    </location>
</feature>
<sequence length="353" mass="38234">MTARVQPDSGAPAQARVRQTWIDQARWAAIVLVVAGHAVGMLRGSSGLALVVSNYVYIFHIPVFVMLAGWGARRAQADGTGLTKIFWQLLVPYVLFQLIAFGFNYVFEDDNPSWSFTFQTFGLWFLVALAGWRLIGPWFRGLRFAVPIAVLLAVAAGFSSNIDGFLSLSRILYFLPMFLLGPWLVDRISEWRSDLRFRIGGVAVLAAGGVLTVLLGGNFNREPFLGNVGYEAMKMSALEGTGWRLLALAAGTLMAAAFMLALPGRPNAPSRLGSSVAEAGRHTMYPYLLHLPLLTVVGSTALVDAGQPTLRTAAFMAGSLAFCIVASWKPVRMLTAVVVEPRTLFPPAPGKVS</sequence>
<keyword evidence="4" id="KW-1185">Reference proteome</keyword>
<keyword evidence="1" id="KW-1133">Transmembrane helix</keyword>
<dbReference type="InterPro" id="IPR002656">
    <property type="entry name" value="Acyl_transf_3_dom"/>
</dbReference>
<gene>
    <name evidence="3" type="ORF">AHIS1636_30030</name>
</gene>
<dbReference type="EMBL" id="BRVS01000018">
    <property type="protein sequence ID" value="GLB68561.1"/>
    <property type="molecule type" value="Genomic_DNA"/>
</dbReference>
<feature type="transmembrane region" description="Helical" evidence="1">
    <location>
        <begin position="309"/>
        <end position="328"/>
    </location>
</feature>
<organism evidence="3 4">
    <name type="scientific">Arthrobacter mangrovi</name>
    <dbReference type="NCBI Taxonomy" id="2966350"/>
    <lineage>
        <taxon>Bacteria</taxon>
        <taxon>Bacillati</taxon>
        <taxon>Actinomycetota</taxon>
        <taxon>Actinomycetes</taxon>
        <taxon>Micrococcales</taxon>
        <taxon>Micrococcaceae</taxon>
        <taxon>Arthrobacter</taxon>
    </lineage>
</organism>
<feature type="transmembrane region" description="Helical" evidence="1">
    <location>
        <begin position="243"/>
        <end position="263"/>
    </location>
</feature>
<evidence type="ECO:0000313" key="3">
    <source>
        <dbReference type="EMBL" id="GLB68561.1"/>
    </source>
</evidence>
<keyword evidence="1" id="KW-0472">Membrane</keyword>
<accession>A0ABQ5MX63</accession>
<keyword evidence="1" id="KW-0812">Transmembrane</keyword>
<evidence type="ECO:0000256" key="1">
    <source>
        <dbReference type="SAM" id="Phobius"/>
    </source>
</evidence>
<dbReference type="InterPro" id="IPR052734">
    <property type="entry name" value="Nod_factor_acetyltransferase"/>
</dbReference>
<name>A0ABQ5MX63_9MICC</name>
<dbReference type="Proteomes" id="UP001209654">
    <property type="component" value="Unassembled WGS sequence"/>
</dbReference>
<feature type="transmembrane region" description="Helical" evidence="1">
    <location>
        <begin position="55"/>
        <end position="73"/>
    </location>
</feature>
<feature type="transmembrane region" description="Helical" evidence="1">
    <location>
        <begin position="85"/>
        <end position="107"/>
    </location>
</feature>
<evidence type="ECO:0000259" key="2">
    <source>
        <dbReference type="Pfam" id="PF01757"/>
    </source>
</evidence>
<feature type="domain" description="Acyltransferase 3" evidence="2">
    <location>
        <begin position="20"/>
        <end position="328"/>
    </location>
</feature>
<comment type="caution">
    <text evidence="3">The sequence shown here is derived from an EMBL/GenBank/DDBJ whole genome shotgun (WGS) entry which is preliminary data.</text>
</comment>
<dbReference type="Pfam" id="PF01757">
    <property type="entry name" value="Acyl_transf_3"/>
    <property type="match status" value="1"/>
</dbReference>
<feature type="transmembrane region" description="Helical" evidence="1">
    <location>
        <begin position="144"/>
        <end position="162"/>
    </location>
</feature>
<dbReference type="PANTHER" id="PTHR37312:SF1">
    <property type="entry name" value="MEMBRANE-BOUND ACYLTRANSFERASE YKRP-RELATED"/>
    <property type="match status" value="1"/>
</dbReference>
<evidence type="ECO:0000313" key="4">
    <source>
        <dbReference type="Proteomes" id="UP001209654"/>
    </source>
</evidence>
<dbReference type="PANTHER" id="PTHR37312">
    <property type="entry name" value="MEMBRANE-BOUND ACYLTRANSFERASE YKRP-RELATED"/>
    <property type="match status" value="1"/>
</dbReference>
<reference evidence="3 4" key="1">
    <citation type="journal article" date="2023" name="Int. J. Syst. Evol. Microbiol.">
        <title>Arthrobacter mangrovi sp. nov., an actinobacterium isolated from the rhizosphere of a mangrove.</title>
        <authorList>
            <person name="Hamada M."/>
            <person name="Saitou S."/>
            <person name="Enomoto N."/>
            <person name="Nanri K."/>
            <person name="Hidaka K."/>
            <person name="Miura T."/>
            <person name="Tamura T."/>
        </authorList>
    </citation>
    <scope>NUCLEOTIDE SEQUENCE [LARGE SCALE GENOMIC DNA]</scope>
    <source>
        <strain evidence="3 4">NBRC 112813</strain>
    </source>
</reference>
<proteinExistence type="predicted"/>